<dbReference type="AlphaFoldDB" id="A0A7L9RTW6"/>
<evidence type="ECO:0000313" key="5">
    <source>
        <dbReference type="Proteomes" id="UP000594001"/>
    </source>
</evidence>
<dbReference type="RefSeq" id="WP_350331615.1">
    <property type="nucleotide sequence ID" value="NZ_CP054719.1"/>
</dbReference>
<feature type="signal peptide" evidence="2">
    <location>
        <begin position="1"/>
        <end position="19"/>
    </location>
</feature>
<dbReference type="SUPFAM" id="SSF56925">
    <property type="entry name" value="OMPA-like"/>
    <property type="match status" value="1"/>
</dbReference>
<dbReference type="Gene3D" id="2.40.160.20">
    <property type="match status" value="1"/>
</dbReference>
<proteinExistence type="predicted"/>
<evidence type="ECO:0000313" key="4">
    <source>
        <dbReference type="EMBL" id="QOL20060.1"/>
    </source>
</evidence>
<keyword evidence="5" id="KW-1185">Reference proteome</keyword>
<feature type="domain" description="Outer membrane protein beta-barrel" evidence="3">
    <location>
        <begin position="5"/>
        <end position="192"/>
    </location>
</feature>
<evidence type="ECO:0000256" key="1">
    <source>
        <dbReference type="ARBA" id="ARBA00022729"/>
    </source>
</evidence>
<keyword evidence="1 2" id="KW-0732">Signal</keyword>
<dbReference type="Pfam" id="PF13505">
    <property type="entry name" value="OMP_b-brl"/>
    <property type="match status" value="1"/>
</dbReference>
<gene>
    <name evidence="4" type="ORF">CPBP_00838</name>
</gene>
<evidence type="ECO:0000256" key="2">
    <source>
        <dbReference type="SAM" id="SignalP"/>
    </source>
</evidence>
<protein>
    <recommendedName>
        <fullName evidence="3">Outer membrane protein beta-barrel domain-containing protein</fullName>
    </recommendedName>
</protein>
<dbReference type="Proteomes" id="UP000594001">
    <property type="component" value="Chromosome"/>
</dbReference>
<name>A0A7L9RTW6_9PROT</name>
<sequence length="197" mass="20984">MKSFFATLCLILVSTSPYAGKFDGVSLGASIGGNLASLKERSVTDGFKQLGANGKLYAGIGKSFLDIIFVGAEAFGRYSFFVKSEDVNKGSVDAAPQFGGYLKAGIRPSENLLLYGIYGIQSSSAKIKNAIEKIFEPTDGTWSTLMGAGFEYALGVGTAVRAEGVYEPNTSFKIKDIPDQAYDANFFSINIGVVVYL</sequence>
<dbReference type="InterPro" id="IPR027385">
    <property type="entry name" value="Beta-barrel_OMP"/>
</dbReference>
<dbReference type="InterPro" id="IPR011250">
    <property type="entry name" value="OMP/PagP_B-barrel"/>
</dbReference>
<dbReference type="KEGG" id="pbal:CPBP_00838"/>
<feature type="chain" id="PRO_5032793961" description="Outer membrane protein beta-barrel domain-containing protein" evidence="2">
    <location>
        <begin position="20"/>
        <end position="197"/>
    </location>
</feature>
<reference evidence="4 5" key="1">
    <citation type="submission" date="2020-06" db="EMBL/GenBank/DDBJ databases">
        <title>The endosymbiont of the kinetoplastid Bodo saltans is a Paracaedibacter-like alpha-proteobacterium possessing a putative toxin-antitoxin system.</title>
        <authorList>
            <person name="Midha S."/>
            <person name="Rigden D.J."/>
            <person name="Siozios S."/>
            <person name="Hurst G.D.D."/>
            <person name="Jackson A.P."/>
        </authorList>
    </citation>
    <scope>NUCLEOTIDE SEQUENCE [LARGE SCALE GENOMIC DNA]</scope>
    <source>
        <strain evidence="4">Lake Konstanz</strain>
    </source>
</reference>
<accession>A0A7L9RTW6</accession>
<evidence type="ECO:0000259" key="3">
    <source>
        <dbReference type="Pfam" id="PF13505"/>
    </source>
</evidence>
<organism evidence="4 5">
    <name type="scientific">Candidatus Bodocaedibacter vickermanii</name>
    <dbReference type="NCBI Taxonomy" id="2741701"/>
    <lineage>
        <taxon>Bacteria</taxon>
        <taxon>Pseudomonadati</taxon>
        <taxon>Pseudomonadota</taxon>
        <taxon>Alphaproteobacteria</taxon>
        <taxon>Holosporales</taxon>
        <taxon>Candidatus Paracaedibacteraceae</taxon>
        <taxon>Candidatus Bodocaedibacter</taxon>
    </lineage>
</organism>
<dbReference type="EMBL" id="CP054719">
    <property type="protein sequence ID" value="QOL20060.1"/>
    <property type="molecule type" value="Genomic_DNA"/>
</dbReference>